<protein>
    <submittedName>
        <fullName evidence="1">Uncharacterized protein</fullName>
    </submittedName>
</protein>
<evidence type="ECO:0000313" key="1">
    <source>
        <dbReference type="EMBL" id="PKU77336.1"/>
    </source>
</evidence>
<evidence type="ECO:0000313" key="2">
    <source>
        <dbReference type="Proteomes" id="UP000233837"/>
    </source>
</evidence>
<reference evidence="1 2" key="1">
    <citation type="journal article" date="2016" name="Sci. Rep.">
        <title>The Dendrobium catenatum Lindl. genome sequence provides insights into polysaccharide synthase, floral development and adaptive evolution.</title>
        <authorList>
            <person name="Zhang G.Q."/>
            <person name="Xu Q."/>
            <person name="Bian C."/>
            <person name="Tsai W.C."/>
            <person name="Yeh C.M."/>
            <person name="Liu K.W."/>
            <person name="Yoshida K."/>
            <person name="Zhang L.S."/>
            <person name="Chang S.B."/>
            <person name="Chen F."/>
            <person name="Shi Y."/>
            <person name="Su Y.Y."/>
            <person name="Zhang Y.Q."/>
            <person name="Chen L.J."/>
            <person name="Yin Y."/>
            <person name="Lin M."/>
            <person name="Huang H."/>
            <person name="Deng H."/>
            <person name="Wang Z.W."/>
            <person name="Zhu S.L."/>
            <person name="Zhao X."/>
            <person name="Deng C."/>
            <person name="Niu S.C."/>
            <person name="Huang J."/>
            <person name="Wang M."/>
            <person name="Liu G.H."/>
            <person name="Yang H.J."/>
            <person name="Xiao X.J."/>
            <person name="Hsiao Y.Y."/>
            <person name="Wu W.L."/>
            <person name="Chen Y.Y."/>
            <person name="Mitsuda N."/>
            <person name="Ohme-Takagi M."/>
            <person name="Luo Y.B."/>
            <person name="Van de Peer Y."/>
            <person name="Liu Z.J."/>
        </authorList>
    </citation>
    <scope>NUCLEOTIDE SEQUENCE [LARGE SCALE GENOMIC DNA]</scope>
    <source>
        <tissue evidence="1">The whole plant</tissue>
    </source>
</reference>
<organism evidence="1 2">
    <name type="scientific">Dendrobium catenatum</name>
    <dbReference type="NCBI Taxonomy" id="906689"/>
    <lineage>
        <taxon>Eukaryota</taxon>
        <taxon>Viridiplantae</taxon>
        <taxon>Streptophyta</taxon>
        <taxon>Embryophyta</taxon>
        <taxon>Tracheophyta</taxon>
        <taxon>Spermatophyta</taxon>
        <taxon>Magnoliopsida</taxon>
        <taxon>Liliopsida</taxon>
        <taxon>Asparagales</taxon>
        <taxon>Orchidaceae</taxon>
        <taxon>Epidendroideae</taxon>
        <taxon>Malaxideae</taxon>
        <taxon>Dendrobiinae</taxon>
        <taxon>Dendrobium</taxon>
    </lineage>
</organism>
<sequence>MEPDRARSFSYMGQMKQHREGRSGKWGQGLASVVLRDRKMEACGLDEMVGFFIYRRSSDFLLLENLFSLLIRLSIAHLFPFPVMDAPSTSLTTDPQEILSDDGCTIPTALKFVISNIKITVSTQLTSENYSLINFFCHVTVTTNVAKVKFLNSKPQEPVFGVRGTPENYTYTPILRVVGWDPGVAPTTGRVITLNLRAYFRCLWCIEKQLIHAFIARGGMGPRCGVYDETGNHLKLPFGIRGAPENCLYTPLLCVVGWDPGNSDLQDTHACAMLMPVLFCTICWAARSVEKL</sequence>
<reference evidence="1 2" key="2">
    <citation type="journal article" date="2017" name="Nature">
        <title>The Apostasia genome and the evolution of orchids.</title>
        <authorList>
            <person name="Zhang G.Q."/>
            <person name="Liu K.W."/>
            <person name="Li Z."/>
            <person name="Lohaus R."/>
            <person name="Hsiao Y.Y."/>
            <person name="Niu S.C."/>
            <person name="Wang J.Y."/>
            <person name="Lin Y.C."/>
            <person name="Xu Q."/>
            <person name="Chen L.J."/>
            <person name="Yoshida K."/>
            <person name="Fujiwara S."/>
            <person name="Wang Z.W."/>
            <person name="Zhang Y.Q."/>
            <person name="Mitsuda N."/>
            <person name="Wang M."/>
            <person name="Liu G.H."/>
            <person name="Pecoraro L."/>
            <person name="Huang H.X."/>
            <person name="Xiao X.J."/>
            <person name="Lin M."/>
            <person name="Wu X.Y."/>
            <person name="Wu W.L."/>
            <person name="Chen Y.Y."/>
            <person name="Chang S.B."/>
            <person name="Sakamoto S."/>
            <person name="Ohme-Takagi M."/>
            <person name="Yagi M."/>
            <person name="Zeng S.J."/>
            <person name="Shen C.Y."/>
            <person name="Yeh C.M."/>
            <person name="Luo Y.B."/>
            <person name="Tsai W.C."/>
            <person name="Van de Peer Y."/>
            <person name="Liu Z.J."/>
        </authorList>
    </citation>
    <scope>NUCLEOTIDE SEQUENCE [LARGE SCALE GENOMIC DNA]</scope>
    <source>
        <tissue evidence="1">The whole plant</tissue>
    </source>
</reference>
<dbReference type="EMBL" id="KZ502517">
    <property type="protein sequence ID" value="PKU77336.1"/>
    <property type="molecule type" value="Genomic_DNA"/>
</dbReference>
<proteinExistence type="predicted"/>
<dbReference type="Proteomes" id="UP000233837">
    <property type="component" value="Unassembled WGS sequence"/>
</dbReference>
<accession>A0A2I0WNW2</accession>
<gene>
    <name evidence="1" type="ORF">MA16_Dca026199</name>
</gene>
<dbReference type="AlphaFoldDB" id="A0A2I0WNW2"/>
<name>A0A2I0WNW2_9ASPA</name>
<keyword evidence="2" id="KW-1185">Reference proteome</keyword>